<dbReference type="InterPro" id="IPR047650">
    <property type="entry name" value="Transpos_IS110"/>
</dbReference>
<keyword evidence="3" id="KW-0614">Plasmid</keyword>
<reference evidence="5" key="3">
    <citation type="journal article" date="2011" name="Stand. Genomic Sci.">
        <title>Complete genome sequence of Arthrobacter phenanthrenivorans type strain (Sphe3).</title>
        <authorList>
            <person name="Kallimanis A."/>
            <person name="Labutti K.M."/>
            <person name="Lapidus A."/>
            <person name="Clum A."/>
            <person name="Lykidis A."/>
            <person name="Mavromatis K."/>
            <person name="Pagani I."/>
            <person name="Liolios K."/>
            <person name="Ivanova N."/>
            <person name="Goodwin L."/>
            <person name="Pitluck S."/>
            <person name="Chen A."/>
            <person name="Palaniappan K."/>
            <person name="Markowitz V."/>
            <person name="Bristow J."/>
            <person name="Velentzas A.D."/>
            <person name="Perisynakis A."/>
            <person name="Ouzounis C.C."/>
            <person name="Kyrpides N.C."/>
            <person name="Koukkou A.I."/>
            <person name="Drainas C."/>
        </authorList>
    </citation>
    <scope>NUCLEOTIDE SEQUENCE [LARGE SCALE GENOMIC DNA]</scope>
    <source>
        <strain evidence="5">DSM 18606 / JCM 16027 / LMG 23796 / Sphe3</strain>
        <plasmid evidence="5">Plasmid pASPHE301</plasmid>
        <plasmid evidence="5">Plasmid pASPHE302</plasmid>
    </source>
</reference>
<evidence type="ECO:0000259" key="2">
    <source>
        <dbReference type="Pfam" id="PF02371"/>
    </source>
</evidence>
<dbReference type="GO" id="GO:0003677">
    <property type="term" value="F:DNA binding"/>
    <property type="evidence" value="ECO:0007669"/>
    <property type="project" value="InterPro"/>
</dbReference>
<evidence type="ECO:0000313" key="4">
    <source>
        <dbReference type="EMBL" id="ADX75258.1"/>
    </source>
</evidence>
<proteinExistence type="predicted"/>
<feature type="domain" description="Transposase IS116/IS110/IS902 C-terminal" evidence="2">
    <location>
        <begin position="238"/>
        <end position="316"/>
    </location>
</feature>
<gene>
    <name evidence="3" type="ordered locus">Asphe3_41680</name>
    <name evidence="4" type="ordered locus">Asphe3_41930</name>
</gene>
<dbReference type="eggNOG" id="COG3547">
    <property type="taxonomic scope" value="Bacteria"/>
</dbReference>
<dbReference type="AlphaFoldDB" id="F0MCI2"/>
<dbReference type="KEGG" id="apn:Asphe3_41680"/>
<dbReference type="GO" id="GO:0004803">
    <property type="term" value="F:transposase activity"/>
    <property type="evidence" value="ECO:0007669"/>
    <property type="project" value="InterPro"/>
</dbReference>
<dbReference type="InterPro" id="IPR002525">
    <property type="entry name" value="Transp_IS110-like_N"/>
</dbReference>
<dbReference type="PANTHER" id="PTHR33055">
    <property type="entry name" value="TRANSPOSASE FOR INSERTION SEQUENCE ELEMENT IS1111A"/>
    <property type="match status" value="1"/>
</dbReference>
<dbReference type="Pfam" id="PF01548">
    <property type="entry name" value="DEDD_Tnp_IS110"/>
    <property type="match status" value="1"/>
</dbReference>
<sequence>MTLTTTHPAKAVTIGVDTHQLVHHAAAVDQDGRMLGDREFPSDRGGYQQLLDWAASFGIINAFGIECTGSYGAGLTRHLLAAGIDVVEVNKSHSQVRHRVGKSDAVDAEAAARKVLSGECTDPAKDTTGAVEAIRNLHLVRDSAIKARSAACVQLRDVLLTAPDHLRTRLTARTLEGKATQARALRPDLSRIHEPEQAVKYALRELGRRVYELTAEINEVDKHLTRLVSAVAPNTLALPQVGPVSVAQLLITAGENFERFRNEAAFARLCGVAPIPVSSGKSHRMRLHRGGNRQANRVIYLIAICRLRYDPRSQAYRDRKRAQGHSSADAIRCLKRFIARELYYSLKRDLTQTR</sequence>
<name>F0MCI2_PSEPM</name>
<feature type="domain" description="Transposase IS110-like N-terminal" evidence="1">
    <location>
        <begin position="14"/>
        <end position="160"/>
    </location>
</feature>
<dbReference type="OrthoDB" id="4337860at2"/>
<protein>
    <submittedName>
        <fullName evidence="3">Transposase</fullName>
    </submittedName>
</protein>
<reference evidence="3" key="1">
    <citation type="submission" date="2010-12" db="EMBL/GenBank/DDBJ databases">
        <title>Complete sequence of plasmid1 of Arthrobacter phenanthrenivorans Sphe3.</title>
        <authorList>
            <consortium name="US DOE Joint Genome Institute"/>
            <person name="Lucas S."/>
            <person name="Copeland A."/>
            <person name="Lapidus A."/>
            <person name="Cheng J.-F."/>
            <person name="Bruce D."/>
            <person name="Goodwin L."/>
            <person name="Pitluck S."/>
            <person name="LaButti K."/>
            <person name="Land M."/>
            <person name="Hauser L."/>
            <person name="Koukkou A.I."/>
            <person name="Drainas C."/>
            <person name="Kyrpides N."/>
            <person name="Woyke T."/>
        </authorList>
    </citation>
    <scope>NUCLEOTIDE SEQUENCE</scope>
    <source>
        <strain evidence="3">Sphe3</strain>
        <plasmid evidence="3">pASPHE301</plasmid>
    </source>
</reference>
<organism evidence="3 5">
    <name type="scientific">Pseudarthrobacter phenanthrenivorans (strain DSM 18606 / JCM 16027 / LMG 23796 / Sphe3)</name>
    <name type="common">Arthrobacter phenanthrenivorans</name>
    <dbReference type="NCBI Taxonomy" id="930171"/>
    <lineage>
        <taxon>Bacteria</taxon>
        <taxon>Bacillati</taxon>
        <taxon>Actinomycetota</taxon>
        <taxon>Actinomycetes</taxon>
        <taxon>Micrococcales</taxon>
        <taxon>Micrococcaceae</taxon>
        <taxon>Pseudarthrobacter</taxon>
    </lineage>
</organism>
<evidence type="ECO:0000313" key="5">
    <source>
        <dbReference type="Proteomes" id="UP000008639"/>
    </source>
</evidence>
<dbReference type="Proteomes" id="UP000008639">
    <property type="component" value="Plasmid pASPHE302"/>
</dbReference>
<geneLocation type="plasmid" evidence="4 5">
    <name>pASPHE302</name>
</geneLocation>
<dbReference type="Pfam" id="PF02371">
    <property type="entry name" value="Transposase_20"/>
    <property type="match status" value="1"/>
</dbReference>
<geneLocation type="plasmid" evidence="3 5">
    <name>pASPHE301</name>
</geneLocation>
<reference evidence="4" key="2">
    <citation type="submission" date="2010-12" db="EMBL/GenBank/DDBJ databases">
        <title>Complete sequence of plasmid2 of Arthrobacter phenanthrenivorans Sphe3.</title>
        <authorList>
            <consortium name="US DOE Joint Genome Institute"/>
            <person name="Lucas S."/>
            <person name="Copeland A."/>
            <person name="Lapidus A."/>
            <person name="Cheng J.-F."/>
            <person name="Bruce D."/>
            <person name="Goodwin L."/>
            <person name="Pitluck S."/>
            <person name="LaButti K."/>
            <person name="Land M."/>
            <person name="Hauser L."/>
            <person name="Koukkou A.I."/>
            <person name="Drainas C."/>
            <person name="Kyrpides N."/>
            <person name="Woyke T."/>
        </authorList>
    </citation>
    <scope>NUCLEOTIDE SEQUENCE</scope>
    <source>
        <strain evidence="4">Sphe3</strain>
        <plasmid evidence="4">pASPHE302</plasmid>
    </source>
</reference>
<dbReference type="KEGG" id="apn:Asphe3_41930"/>
<dbReference type="NCBIfam" id="NF033542">
    <property type="entry name" value="transpos_IS110"/>
    <property type="match status" value="1"/>
</dbReference>
<accession>F0MCI2</accession>
<dbReference type="HOGENOM" id="CLU_052328_3_0_11"/>
<evidence type="ECO:0000259" key="1">
    <source>
        <dbReference type="Pfam" id="PF01548"/>
    </source>
</evidence>
<dbReference type="RefSeq" id="WP_013603094.1">
    <property type="nucleotide sequence ID" value="NC_015145.1"/>
</dbReference>
<dbReference type="InterPro" id="IPR003346">
    <property type="entry name" value="Transposase_20"/>
</dbReference>
<dbReference type="Proteomes" id="UP000008639">
    <property type="component" value="Plasmid pASPHE301"/>
</dbReference>
<dbReference type="GO" id="GO:0006313">
    <property type="term" value="P:DNA transposition"/>
    <property type="evidence" value="ECO:0007669"/>
    <property type="project" value="InterPro"/>
</dbReference>
<dbReference type="EMBL" id="CP002381">
    <property type="protein sequence ID" value="ADX75258.1"/>
    <property type="molecule type" value="Genomic_DNA"/>
</dbReference>
<dbReference type="PANTHER" id="PTHR33055:SF16">
    <property type="entry name" value="TRANSPOSASE FOR INSERTION SEQUENCE ELEMENT IS1547"/>
    <property type="match status" value="1"/>
</dbReference>
<dbReference type="EMBL" id="CP002380">
    <property type="protein sequence ID" value="ADX75233.1"/>
    <property type="molecule type" value="Genomic_DNA"/>
</dbReference>
<evidence type="ECO:0000313" key="3">
    <source>
        <dbReference type="EMBL" id="ADX75233.1"/>
    </source>
</evidence>